<organism evidence="2 3">
    <name type="scientific">Rhodoblastus acidophilus</name>
    <name type="common">Rhodopseudomonas acidophila</name>
    <dbReference type="NCBI Taxonomy" id="1074"/>
    <lineage>
        <taxon>Bacteria</taxon>
        <taxon>Pseudomonadati</taxon>
        <taxon>Pseudomonadota</taxon>
        <taxon>Alphaproteobacteria</taxon>
        <taxon>Hyphomicrobiales</taxon>
        <taxon>Rhodoblastaceae</taxon>
        <taxon>Rhodoblastus</taxon>
    </lineage>
</organism>
<dbReference type="RefSeq" id="WP_155444994.1">
    <property type="nucleotide sequence ID" value="NZ_JAOQNR010000003.1"/>
</dbReference>
<evidence type="ECO:0008006" key="4">
    <source>
        <dbReference type="Google" id="ProtNLM"/>
    </source>
</evidence>
<gene>
    <name evidence="2" type="ORF">GJ654_04910</name>
</gene>
<dbReference type="AlphaFoldDB" id="A0A6N8DIL4"/>
<dbReference type="OrthoDB" id="7165680at2"/>
<comment type="caution">
    <text evidence="2">The sequence shown here is derived from an EMBL/GenBank/DDBJ whole genome shotgun (WGS) entry which is preliminary data.</text>
</comment>
<sequence>MFRILNIVAVLVLVGSAVYAYEIKYAALYQAEQLAKAKRDLARETDRVTMLKAEWAQLDSPGRMETLAGKYLGGQKLHLNQIVTASAVPEKASRGDEIAAKLSDLGLGAPTRTPSGDGGASATPAKPSAKPAAKPAASPAKPAASAAKPSVSPAKPAASPAKPAASPAKPAKVVKAER</sequence>
<feature type="region of interest" description="Disordered" evidence="1">
    <location>
        <begin position="102"/>
        <end position="178"/>
    </location>
</feature>
<name>A0A6N8DIL4_RHOAC</name>
<accession>A0A6N8DIL4</accession>
<reference evidence="2 3" key="1">
    <citation type="submission" date="2019-11" db="EMBL/GenBank/DDBJ databases">
        <title>Whole-genome sequence of a Rhodoblastus acidophilus DSM 142.</title>
        <authorList>
            <person name="Kyndt J.A."/>
            <person name="Meyer T.E."/>
        </authorList>
    </citation>
    <scope>NUCLEOTIDE SEQUENCE [LARGE SCALE GENOMIC DNA]</scope>
    <source>
        <strain evidence="2 3">DSM 142</strain>
    </source>
</reference>
<evidence type="ECO:0000313" key="3">
    <source>
        <dbReference type="Proteomes" id="UP000439113"/>
    </source>
</evidence>
<dbReference type="EMBL" id="WNKS01000003">
    <property type="protein sequence ID" value="MTV30330.1"/>
    <property type="molecule type" value="Genomic_DNA"/>
</dbReference>
<proteinExistence type="predicted"/>
<evidence type="ECO:0000256" key="1">
    <source>
        <dbReference type="SAM" id="MobiDB-lite"/>
    </source>
</evidence>
<feature type="compositionally biased region" description="Low complexity" evidence="1">
    <location>
        <begin position="120"/>
        <end position="178"/>
    </location>
</feature>
<dbReference type="Proteomes" id="UP000439113">
    <property type="component" value="Unassembled WGS sequence"/>
</dbReference>
<evidence type="ECO:0000313" key="2">
    <source>
        <dbReference type="EMBL" id="MTV30330.1"/>
    </source>
</evidence>
<protein>
    <recommendedName>
        <fullName evidence="4">Cell division protein FtsL</fullName>
    </recommendedName>
</protein>